<dbReference type="GO" id="GO:0000922">
    <property type="term" value="C:spindle pole"/>
    <property type="evidence" value="ECO:0007669"/>
    <property type="project" value="InterPro"/>
</dbReference>
<dbReference type="GO" id="GO:0007020">
    <property type="term" value="P:microtubule nucleation"/>
    <property type="evidence" value="ECO:0007669"/>
    <property type="project" value="InterPro"/>
</dbReference>
<dbReference type="Pfam" id="PF17681">
    <property type="entry name" value="GCP_N_terminal"/>
    <property type="match status" value="1"/>
</dbReference>
<dbReference type="GO" id="GO:0000930">
    <property type="term" value="C:gamma-tubulin complex"/>
    <property type="evidence" value="ECO:0007669"/>
    <property type="project" value="TreeGrafter"/>
</dbReference>
<evidence type="ECO:0008006" key="11">
    <source>
        <dbReference type="Google" id="ProtNLM"/>
    </source>
</evidence>
<feature type="domain" description="Gamma tubulin complex component C-terminal" evidence="7">
    <location>
        <begin position="757"/>
        <end position="1014"/>
    </location>
</feature>
<dbReference type="Pfam" id="PF04130">
    <property type="entry name" value="GCP_C_terminal"/>
    <property type="match status" value="1"/>
</dbReference>
<keyword evidence="5" id="KW-0206">Cytoskeleton</keyword>
<feature type="compositionally biased region" description="Polar residues" evidence="6">
    <location>
        <begin position="260"/>
        <end position="271"/>
    </location>
</feature>
<feature type="compositionally biased region" description="Acidic residues" evidence="6">
    <location>
        <begin position="1029"/>
        <end position="1040"/>
    </location>
</feature>
<feature type="compositionally biased region" description="Pro residues" evidence="6">
    <location>
        <begin position="273"/>
        <end position="283"/>
    </location>
</feature>
<feature type="region of interest" description="Disordered" evidence="6">
    <location>
        <begin position="240"/>
        <end position="285"/>
    </location>
</feature>
<dbReference type="GO" id="GO:0051011">
    <property type="term" value="F:microtubule minus-end binding"/>
    <property type="evidence" value="ECO:0007669"/>
    <property type="project" value="TreeGrafter"/>
</dbReference>
<evidence type="ECO:0000256" key="6">
    <source>
        <dbReference type="SAM" id="MobiDB-lite"/>
    </source>
</evidence>
<keyword evidence="10" id="KW-1185">Reference proteome</keyword>
<evidence type="ECO:0000256" key="3">
    <source>
        <dbReference type="ARBA" id="ARBA00022490"/>
    </source>
</evidence>
<gene>
    <name evidence="9" type="ORF">FISHEDRAFT_36585</name>
</gene>
<keyword evidence="3" id="KW-0963">Cytoplasm</keyword>
<dbReference type="GO" id="GO:0051225">
    <property type="term" value="P:spindle assembly"/>
    <property type="evidence" value="ECO:0007669"/>
    <property type="project" value="TreeGrafter"/>
</dbReference>
<dbReference type="GO" id="GO:0000278">
    <property type="term" value="P:mitotic cell cycle"/>
    <property type="evidence" value="ECO:0007669"/>
    <property type="project" value="TreeGrafter"/>
</dbReference>
<organism evidence="9 10">
    <name type="scientific">Fistulina hepatica ATCC 64428</name>
    <dbReference type="NCBI Taxonomy" id="1128425"/>
    <lineage>
        <taxon>Eukaryota</taxon>
        <taxon>Fungi</taxon>
        <taxon>Dikarya</taxon>
        <taxon>Basidiomycota</taxon>
        <taxon>Agaricomycotina</taxon>
        <taxon>Agaricomycetes</taxon>
        <taxon>Agaricomycetidae</taxon>
        <taxon>Agaricales</taxon>
        <taxon>Fistulinaceae</taxon>
        <taxon>Fistulina</taxon>
    </lineage>
</organism>
<comment type="subcellular location">
    <subcellularLocation>
        <location evidence="1">Cytoplasm</location>
        <location evidence="1">Cytoskeleton</location>
    </subcellularLocation>
</comment>
<accession>A0A0D7ALN8</accession>
<dbReference type="Proteomes" id="UP000054144">
    <property type="component" value="Unassembled WGS sequence"/>
</dbReference>
<dbReference type="InterPro" id="IPR007259">
    <property type="entry name" value="GCP"/>
</dbReference>
<proteinExistence type="inferred from homology"/>
<dbReference type="Gene3D" id="1.20.120.1900">
    <property type="entry name" value="Gamma-tubulin complex, C-terminal domain"/>
    <property type="match status" value="1"/>
</dbReference>
<dbReference type="GO" id="GO:0031122">
    <property type="term" value="P:cytoplasmic microtubule organization"/>
    <property type="evidence" value="ECO:0007669"/>
    <property type="project" value="TreeGrafter"/>
</dbReference>
<dbReference type="GO" id="GO:0051321">
    <property type="term" value="P:meiotic cell cycle"/>
    <property type="evidence" value="ECO:0007669"/>
    <property type="project" value="TreeGrafter"/>
</dbReference>
<protein>
    <recommendedName>
        <fullName evidence="11">Spindle pole body component</fullName>
    </recommendedName>
</protein>
<reference evidence="9 10" key="1">
    <citation type="journal article" date="2015" name="Fungal Genet. Biol.">
        <title>Evolution of novel wood decay mechanisms in Agaricales revealed by the genome sequences of Fistulina hepatica and Cylindrobasidium torrendii.</title>
        <authorList>
            <person name="Floudas D."/>
            <person name="Held B.W."/>
            <person name="Riley R."/>
            <person name="Nagy L.G."/>
            <person name="Koehler G."/>
            <person name="Ransdell A.S."/>
            <person name="Younus H."/>
            <person name="Chow J."/>
            <person name="Chiniquy J."/>
            <person name="Lipzen A."/>
            <person name="Tritt A."/>
            <person name="Sun H."/>
            <person name="Haridas S."/>
            <person name="LaButti K."/>
            <person name="Ohm R.A."/>
            <person name="Kues U."/>
            <person name="Blanchette R.A."/>
            <person name="Grigoriev I.V."/>
            <person name="Minto R.E."/>
            <person name="Hibbett D.S."/>
        </authorList>
    </citation>
    <scope>NUCLEOTIDE SEQUENCE [LARGE SCALE GENOMIC DNA]</scope>
    <source>
        <strain evidence="9 10">ATCC 64428</strain>
    </source>
</reference>
<dbReference type="EMBL" id="KN881649">
    <property type="protein sequence ID" value="KIY51683.1"/>
    <property type="molecule type" value="Genomic_DNA"/>
</dbReference>
<feature type="region of interest" description="Disordered" evidence="6">
    <location>
        <begin position="1"/>
        <end position="64"/>
    </location>
</feature>
<evidence type="ECO:0000256" key="2">
    <source>
        <dbReference type="ARBA" id="ARBA00010337"/>
    </source>
</evidence>
<evidence type="ECO:0000259" key="7">
    <source>
        <dbReference type="Pfam" id="PF04130"/>
    </source>
</evidence>
<evidence type="ECO:0000256" key="1">
    <source>
        <dbReference type="ARBA" id="ARBA00004245"/>
    </source>
</evidence>
<feature type="region of interest" description="Disordered" evidence="6">
    <location>
        <begin position="1026"/>
        <end position="1047"/>
    </location>
</feature>
<feature type="domain" description="Gamma tubulin complex component protein N-terminal" evidence="8">
    <location>
        <begin position="357"/>
        <end position="687"/>
    </location>
</feature>
<keyword evidence="4" id="KW-0493">Microtubule</keyword>
<dbReference type="InterPro" id="IPR040457">
    <property type="entry name" value="GCP_C"/>
</dbReference>
<comment type="similarity">
    <text evidence="2">Belongs to the TUBGCP family.</text>
</comment>
<evidence type="ECO:0000313" key="10">
    <source>
        <dbReference type="Proteomes" id="UP000054144"/>
    </source>
</evidence>
<dbReference type="GO" id="GO:0043015">
    <property type="term" value="F:gamma-tubulin binding"/>
    <property type="evidence" value="ECO:0007669"/>
    <property type="project" value="InterPro"/>
</dbReference>
<evidence type="ECO:0000256" key="5">
    <source>
        <dbReference type="ARBA" id="ARBA00023212"/>
    </source>
</evidence>
<evidence type="ECO:0000256" key="4">
    <source>
        <dbReference type="ARBA" id="ARBA00022701"/>
    </source>
</evidence>
<sequence length="1111" mass="123806">MIPPSNVTPSSSAQRPLSSISQRRRTMSNASIVSASKRPLSSTSKPPPSGMGRPLSRASTRPLSRLSHLQARQAHSRIASLSQALVHNVTGFVERGQPDSEDPSGDHFRALTDRVTYSLDNAMSMIGGSGMDMDTVDRRMHGRCEKARIDLEDTFVEALEICYTKLKTSVKDDDKPDRPVTMNSLPHHVQFLLALSAAPSKSSLAYADSYLENIRNPPQLPAPLTWRELIGDEEVWPDHSSSEGSLWSPLHSDDSELDDSTASSDQHSENITPAPPDLPPPQPLVTFPHRKEYEALCARQYWREEWRSDANPYVPFDIGNAATFGVFYRFTGLSTFPAPTHRKLRNTIQYLDEVDVVRELLMALQGRKNIILSLNGDVYSVMASAPRLIHLSFEGQTSVFESFSSVATIVQRLRSFVSLVFSHLQSQASIFSQDEYPAARGGYAKHRHDPVTRAMEACADGIGREIRILDAWCAEREAHILRARYGGSGPAASATVSLLSTENALLNTFEEAFPVLLDVVQTLCKPPEGTSGSGIWTLPTRAPARVSAQLLDLLFDRMQHHAEIGQTVTAEIVMRVFVRSVEPIWDMIHAWLKNGMGSRISVRGDNELDDEFFIEGSGVGMGIAGMGLLDPEFWAEGYTIREDETEHGNCKIIPEFLAAVAEIVLGAGKSIGLLIALGVQDVQGNNDILRRWRSFSQLIGSAGNNVDTDEFAAGSALRSFLSTDVLARFVYDEIAPFYRVVGSALTRVLFDECHFLYHLSAIENILFMRHGDIITHFTDILFSKMDAQQPWTDFHFLNSAMSDVVEANERRDVQASLVRLSFRGGWDREIILGRTVRAMDGLVAEYAVPFPLTYIFMPSILRMYSDVFVFLLQIRRAKSVVDRILVRGQAQNELKVLYAFRNRLSWFLNTILNFLTTYVIHEQILKFRESVSKASSLDELIQIHTAHINRIHGRCLLNPKTSSLHRSIISVLDICLHFGRVFVELANTTTLDISRRSLGLSRRPFPSLALSQNAFTFSRRSLVIKQSSDEEDDEEYEERLDEGPSSSILGTSLSLGVSAGEDIYRGIDKMSKELDGLVKFIRRGVESLADGVGDAAPTFGVLAFALEDWDM</sequence>
<dbReference type="InterPro" id="IPR042241">
    <property type="entry name" value="GCP_C_sf"/>
</dbReference>
<evidence type="ECO:0000259" key="8">
    <source>
        <dbReference type="Pfam" id="PF17681"/>
    </source>
</evidence>
<dbReference type="PANTHER" id="PTHR19302:SF33">
    <property type="entry name" value="GAMMA-TUBULIN COMPLEX COMPONENT 5"/>
    <property type="match status" value="1"/>
</dbReference>
<dbReference type="AlphaFoldDB" id="A0A0D7ALN8"/>
<feature type="compositionally biased region" description="Polar residues" evidence="6">
    <location>
        <begin position="1"/>
        <end position="44"/>
    </location>
</feature>
<evidence type="ECO:0000313" key="9">
    <source>
        <dbReference type="EMBL" id="KIY51683.1"/>
    </source>
</evidence>
<dbReference type="PANTHER" id="PTHR19302">
    <property type="entry name" value="GAMMA TUBULIN COMPLEX PROTEIN"/>
    <property type="match status" value="1"/>
</dbReference>
<name>A0A0D7ALN8_9AGAR</name>
<dbReference type="GO" id="GO:0005816">
    <property type="term" value="C:spindle pole body"/>
    <property type="evidence" value="ECO:0007669"/>
    <property type="project" value="UniProtKB-ARBA"/>
</dbReference>
<dbReference type="OrthoDB" id="66546at2759"/>
<dbReference type="GO" id="GO:0005874">
    <property type="term" value="C:microtubule"/>
    <property type="evidence" value="ECO:0007669"/>
    <property type="project" value="UniProtKB-KW"/>
</dbReference>
<dbReference type="InterPro" id="IPR041470">
    <property type="entry name" value="GCP_N"/>
</dbReference>